<evidence type="ECO:0000313" key="6">
    <source>
        <dbReference type="Proteomes" id="UP000256645"/>
    </source>
</evidence>
<dbReference type="PANTHER" id="PTHR33365:SF4">
    <property type="entry name" value="CYCLOCHLOROTINE BIOSYNTHESIS PROTEIN O"/>
    <property type="match status" value="1"/>
</dbReference>
<evidence type="ECO:0000256" key="2">
    <source>
        <dbReference type="ARBA" id="ARBA00035112"/>
    </source>
</evidence>
<comment type="similarity">
    <text evidence="2">Belongs to the ustYa family.</text>
</comment>
<gene>
    <name evidence="5" type="ORF">BP6252_04449</name>
</gene>
<dbReference type="GO" id="GO:0043386">
    <property type="term" value="P:mycotoxin biosynthetic process"/>
    <property type="evidence" value="ECO:0007669"/>
    <property type="project" value="InterPro"/>
</dbReference>
<dbReference type="Proteomes" id="UP000256645">
    <property type="component" value="Unassembled WGS sequence"/>
</dbReference>
<dbReference type="STRING" id="1849047.A0A3D8S159"/>
<evidence type="ECO:0000256" key="3">
    <source>
        <dbReference type="SAM" id="MobiDB-lite"/>
    </source>
</evidence>
<sequence>MMKYKTLSQDANSDENVAASENISHDRESKAMERTATRRLMWAILVNIFLTLLLLVSLGFHIYRPAISRDSGFKAQYGRNYDYMTLDHQFDHLWMDPAVETGGMIVMSKDEQGKPTEYGAIAMFHQLHCMQALRKALQDGYAGRLMVKDWKMDGHWPHCMDYLRQTILCSANGQIERETELNGTVFIDGALDWRQCGDRAPLYELYANKSKS</sequence>
<feature type="compositionally biased region" description="Polar residues" evidence="3">
    <location>
        <begin position="1"/>
        <end position="22"/>
    </location>
</feature>
<dbReference type="AlphaFoldDB" id="A0A3D8S159"/>
<protein>
    <submittedName>
        <fullName evidence="5">Uncharacterized protein</fullName>
    </submittedName>
</protein>
<feature type="transmembrane region" description="Helical" evidence="4">
    <location>
        <begin position="40"/>
        <end position="63"/>
    </location>
</feature>
<evidence type="ECO:0000256" key="4">
    <source>
        <dbReference type="SAM" id="Phobius"/>
    </source>
</evidence>
<organism evidence="5 6">
    <name type="scientific">Coleophoma cylindrospora</name>
    <dbReference type="NCBI Taxonomy" id="1849047"/>
    <lineage>
        <taxon>Eukaryota</taxon>
        <taxon>Fungi</taxon>
        <taxon>Dikarya</taxon>
        <taxon>Ascomycota</taxon>
        <taxon>Pezizomycotina</taxon>
        <taxon>Leotiomycetes</taxon>
        <taxon>Helotiales</taxon>
        <taxon>Dermateaceae</taxon>
        <taxon>Coleophoma</taxon>
    </lineage>
</organism>
<comment type="pathway">
    <text evidence="1">Mycotoxin biosynthesis.</text>
</comment>
<evidence type="ECO:0000313" key="5">
    <source>
        <dbReference type="EMBL" id="RDW79811.1"/>
    </source>
</evidence>
<keyword evidence="4" id="KW-0812">Transmembrane</keyword>
<proteinExistence type="inferred from homology"/>
<comment type="caution">
    <text evidence="5">The sequence shown here is derived from an EMBL/GenBank/DDBJ whole genome shotgun (WGS) entry which is preliminary data.</text>
</comment>
<dbReference type="EMBL" id="PDLM01000004">
    <property type="protein sequence ID" value="RDW79811.1"/>
    <property type="molecule type" value="Genomic_DNA"/>
</dbReference>
<feature type="region of interest" description="Disordered" evidence="3">
    <location>
        <begin position="1"/>
        <end position="30"/>
    </location>
</feature>
<keyword evidence="6" id="KW-1185">Reference proteome</keyword>
<dbReference type="InterPro" id="IPR021765">
    <property type="entry name" value="UstYa-like"/>
</dbReference>
<name>A0A3D8S159_9HELO</name>
<keyword evidence="4" id="KW-0472">Membrane</keyword>
<dbReference type="PANTHER" id="PTHR33365">
    <property type="entry name" value="YALI0B05434P"/>
    <property type="match status" value="1"/>
</dbReference>
<reference evidence="5 6" key="1">
    <citation type="journal article" date="2018" name="IMA Fungus">
        <title>IMA Genome-F 9: Draft genome sequence of Annulohypoxylon stygium, Aspergillus mulundensis, Berkeleyomyces basicola (syn. Thielaviopsis basicola), Ceratocystis smalleyi, two Cercospora beticola strains, Coleophoma cylindrospora, Fusarium fracticaudum, Phialophora cf. hyalina, and Morchella septimelata.</title>
        <authorList>
            <person name="Wingfield B.D."/>
            <person name="Bills G.F."/>
            <person name="Dong Y."/>
            <person name="Huang W."/>
            <person name="Nel W.J."/>
            <person name="Swalarsk-Parry B.S."/>
            <person name="Vaghefi N."/>
            <person name="Wilken P.M."/>
            <person name="An Z."/>
            <person name="de Beer Z.W."/>
            <person name="De Vos L."/>
            <person name="Chen L."/>
            <person name="Duong T.A."/>
            <person name="Gao Y."/>
            <person name="Hammerbacher A."/>
            <person name="Kikkert J.R."/>
            <person name="Li Y."/>
            <person name="Li H."/>
            <person name="Li K."/>
            <person name="Li Q."/>
            <person name="Liu X."/>
            <person name="Ma X."/>
            <person name="Naidoo K."/>
            <person name="Pethybridge S.J."/>
            <person name="Sun J."/>
            <person name="Steenkamp E.T."/>
            <person name="van der Nest M.A."/>
            <person name="van Wyk S."/>
            <person name="Wingfield M.J."/>
            <person name="Xiong C."/>
            <person name="Yue Q."/>
            <person name="Zhang X."/>
        </authorList>
    </citation>
    <scope>NUCLEOTIDE SEQUENCE [LARGE SCALE GENOMIC DNA]</scope>
    <source>
        <strain evidence="5 6">BP6252</strain>
    </source>
</reference>
<dbReference type="Pfam" id="PF11807">
    <property type="entry name" value="UstYa"/>
    <property type="match status" value="1"/>
</dbReference>
<dbReference type="OrthoDB" id="3687641at2759"/>
<keyword evidence="4" id="KW-1133">Transmembrane helix</keyword>
<accession>A0A3D8S159</accession>
<evidence type="ECO:0000256" key="1">
    <source>
        <dbReference type="ARBA" id="ARBA00004685"/>
    </source>
</evidence>